<evidence type="ECO:0000313" key="2">
    <source>
        <dbReference type="Proteomes" id="UP000265520"/>
    </source>
</evidence>
<dbReference type="Proteomes" id="UP000265520">
    <property type="component" value="Unassembled WGS sequence"/>
</dbReference>
<organism evidence="1 2">
    <name type="scientific">Trifolium medium</name>
    <dbReference type="NCBI Taxonomy" id="97028"/>
    <lineage>
        <taxon>Eukaryota</taxon>
        <taxon>Viridiplantae</taxon>
        <taxon>Streptophyta</taxon>
        <taxon>Embryophyta</taxon>
        <taxon>Tracheophyta</taxon>
        <taxon>Spermatophyta</taxon>
        <taxon>Magnoliopsida</taxon>
        <taxon>eudicotyledons</taxon>
        <taxon>Gunneridae</taxon>
        <taxon>Pentapetalae</taxon>
        <taxon>rosids</taxon>
        <taxon>fabids</taxon>
        <taxon>Fabales</taxon>
        <taxon>Fabaceae</taxon>
        <taxon>Papilionoideae</taxon>
        <taxon>50 kb inversion clade</taxon>
        <taxon>NPAAA clade</taxon>
        <taxon>Hologalegina</taxon>
        <taxon>IRL clade</taxon>
        <taxon>Trifolieae</taxon>
        <taxon>Trifolium</taxon>
    </lineage>
</organism>
<dbReference type="EMBL" id="LXQA011431386">
    <property type="protein sequence ID" value="MCI97056.1"/>
    <property type="molecule type" value="Genomic_DNA"/>
</dbReference>
<reference evidence="1 2" key="1">
    <citation type="journal article" date="2018" name="Front. Plant Sci.">
        <title>Red Clover (Trifolium pratense) and Zigzag Clover (T. medium) - A Picture of Genomic Similarities and Differences.</title>
        <authorList>
            <person name="Dluhosova J."/>
            <person name="Istvanek J."/>
            <person name="Nedelnik J."/>
            <person name="Repkova J."/>
        </authorList>
    </citation>
    <scope>NUCLEOTIDE SEQUENCE [LARGE SCALE GENOMIC DNA]</scope>
    <source>
        <strain evidence="2">cv. 10/8</strain>
        <tissue evidence="1">Leaf</tissue>
    </source>
</reference>
<feature type="non-terminal residue" evidence="1">
    <location>
        <position position="1"/>
    </location>
</feature>
<comment type="caution">
    <text evidence="1">The sequence shown here is derived from an EMBL/GenBank/DDBJ whole genome shotgun (WGS) entry which is preliminary data.</text>
</comment>
<proteinExistence type="predicted"/>
<protein>
    <submittedName>
        <fullName evidence="1">Uncharacterized protein</fullName>
    </submittedName>
</protein>
<sequence length="29" mass="3271">RPLANDQQTKAVCVFHLANTGESWRRSAN</sequence>
<dbReference type="AlphaFoldDB" id="A0A392W9X6"/>
<evidence type="ECO:0000313" key="1">
    <source>
        <dbReference type="EMBL" id="MCI97056.1"/>
    </source>
</evidence>
<name>A0A392W9X6_9FABA</name>
<keyword evidence="2" id="KW-1185">Reference proteome</keyword>
<accession>A0A392W9X6</accession>